<keyword evidence="3" id="KW-0378">Hydrolase</keyword>
<gene>
    <name evidence="3" type="ORF">ACFQEU_10985</name>
</gene>
<dbReference type="InterPro" id="IPR050155">
    <property type="entry name" value="HAD-like_hydrolase_sf"/>
</dbReference>
<organism evidence="3 4">
    <name type="scientific">Halorubrum tibetense</name>
    <dbReference type="NCBI Taxonomy" id="175631"/>
    <lineage>
        <taxon>Archaea</taxon>
        <taxon>Methanobacteriati</taxon>
        <taxon>Methanobacteriota</taxon>
        <taxon>Stenosarchaea group</taxon>
        <taxon>Halobacteria</taxon>
        <taxon>Halobacteriales</taxon>
        <taxon>Haloferacaceae</taxon>
        <taxon>Halorubrum</taxon>
    </lineage>
</organism>
<evidence type="ECO:0000256" key="2">
    <source>
        <dbReference type="SAM" id="MobiDB-lite"/>
    </source>
</evidence>
<comment type="caution">
    <text evidence="3">The sequence shown here is derived from an EMBL/GenBank/DDBJ whole genome shotgun (WGS) entry which is preliminary data.</text>
</comment>
<proteinExistence type="inferred from homology"/>
<dbReference type="EMBL" id="JBHSWW010000172">
    <property type="protein sequence ID" value="MFC6753979.1"/>
    <property type="molecule type" value="Genomic_DNA"/>
</dbReference>
<dbReference type="PANTHER" id="PTHR43434:SF1">
    <property type="entry name" value="PHOSPHOGLYCOLATE PHOSPHATASE"/>
    <property type="match status" value="1"/>
</dbReference>
<dbReference type="GO" id="GO:0016787">
    <property type="term" value="F:hydrolase activity"/>
    <property type="evidence" value="ECO:0007669"/>
    <property type="project" value="UniProtKB-KW"/>
</dbReference>
<reference evidence="3 4" key="1">
    <citation type="journal article" date="2019" name="Int. J. Syst. Evol. Microbiol.">
        <title>The Global Catalogue of Microorganisms (GCM) 10K type strain sequencing project: providing services to taxonomists for standard genome sequencing and annotation.</title>
        <authorList>
            <consortium name="The Broad Institute Genomics Platform"/>
            <consortium name="The Broad Institute Genome Sequencing Center for Infectious Disease"/>
            <person name="Wu L."/>
            <person name="Ma J."/>
        </authorList>
    </citation>
    <scope>NUCLEOTIDE SEQUENCE [LARGE SCALE GENOMIC DNA]</scope>
    <source>
        <strain evidence="3 4">CGMCC 1.3239</strain>
    </source>
</reference>
<feature type="region of interest" description="Disordered" evidence="2">
    <location>
        <begin position="1"/>
        <end position="27"/>
    </location>
</feature>
<evidence type="ECO:0000313" key="3">
    <source>
        <dbReference type="EMBL" id="MFC6753979.1"/>
    </source>
</evidence>
<dbReference type="InterPro" id="IPR041492">
    <property type="entry name" value="HAD_2"/>
</dbReference>
<dbReference type="SUPFAM" id="SSF56784">
    <property type="entry name" value="HAD-like"/>
    <property type="match status" value="1"/>
</dbReference>
<dbReference type="Gene3D" id="1.10.150.240">
    <property type="entry name" value="Putative phosphatase, domain 2"/>
    <property type="match status" value="1"/>
</dbReference>
<dbReference type="InterPro" id="IPR006439">
    <property type="entry name" value="HAD-SF_hydro_IA"/>
</dbReference>
<keyword evidence="4" id="KW-1185">Reference proteome</keyword>
<evidence type="ECO:0000256" key="1">
    <source>
        <dbReference type="ARBA" id="ARBA00007958"/>
    </source>
</evidence>
<dbReference type="PRINTS" id="PR00413">
    <property type="entry name" value="HADHALOGNASE"/>
</dbReference>
<name>A0ABD5SF14_9EURY</name>
<dbReference type="AlphaFoldDB" id="A0ABD5SF14"/>
<dbReference type="PANTHER" id="PTHR43434">
    <property type="entry name" value="PHOSPHOGLYCOLATE PHOSPHATASE"/>
    <property type="match status" value="1"/>
</dbReference>
<dbReference type="InterPro" id="IPR023214">
    <property type="entry name" value="HAD_sf"/>
</dbReference>
<sequence length="217" mass="22255">MTDRPSGADAPTGADASADADAPTGADRLSGPDAFAAADAVVYDLDGTLLELVVDWDRVADDVAAAYAEHALIPPTEDLWKLLDAAEEYGIGAEVEAAIADHERAGAARSRLLPLGERLLSGADTRPAAVCSLNCEAACHIALEEHGLVETVDAVVGRDTVETHKPEPESLLAAIDAIDAEPDRAVFVGDSASDAVTADRAGVAFVSVADALASDDI</sequence>
<protein>
    <submittedName>
        <fullName evidence="3">HAD family hydrolase</fullName>
        <ecNumber evidence="3">3.-.-.-</ecNumber>
    </submittedName>
</protein>
<evidence type="ECO:0000313" key="4">
    <source>
        <dbReference type="Proteomes" id="UP001596442"/>
    </source>
</evidence>
<dbReference type="InterPro" id="IPR023198">
    <property type="entry name" value="PGP-like_dom2"/>
</dbReference>
<accession>A0ABD5SF14</accession>
<dbReference type="SFLD" id="SFLDG01129">
    <property type="entry name" value="C1.5:_HAD__Beta-PGM__Phosphata"/>
    <property type="match status" value="1"/>
</dbReference>
<dbReference type="SFLD" id="SFLDS00003">
    <property type="entry name" value="Haloacid_Dehalogenase"/>
    <property type="match status" value="1"/>
</dbReference>
<dbReference type="RefSeq" id="WP_379782065.1">
    <property type="nucleotide sequence ID" value="NZ_JBHSWW010000172.1"/>
</dbReference>
<dbReference type="InterPro" id="IPR036412">
    <property type="entry name" value="HAD-like_sf"/>
</dbReference>
<dbReference type="Gene3D" id="3.40.50.1000">
    <property type="entry name" value="HAD superfamily/HAD-like"/>
    <property type="match status" value="1"/>
</dbReference>
<comment type="similarity">
    <text evidence="1">Belongs to the HAD-like hydrolase superfamily.</text>
</comment>
<dbReference type="Proteomes" id="UP001596442">
    <property type="component" value="Unassembled WGS sequence"/>
</dbReference>
<dbReference type="Pfam" id="PF13419">
    <property type="entry name" value="HAD_2"/>
    <property type="match status" value="1"/>
</dbReference>
<dbReference type="EC" id="3.-.-.-" evidence="3"/>